<keyword evidence="4" id="KW-1185">Reference proteome</keyword>
<evidence type="ECO:0000256" key="1">
    <source>
        <dbReference type="SAM" id="Coils"/>
    </source>
</evidence>
<dbReference type="Proteomes" id="UP000054937">
    <property type="component" value="Unassembled WGS sequence"/>
</dbReference>
<evidence type="ECO:0000256" key="2">
    <source>
        <dbReference type="SAM" id="MobiDB-lite"/>
    </source>
</evidence>
<feature type="region of interest" description="Disordered" evidence="2">
    <location>
        <begin position="82"/>
        <end position="107"/>
    </location>
</feature>
<dbReference type="EMBL" id="LDAU01000104">
    <property type="protein sequence ID" value="KRX05835.1"/>
    <property type="molecule type" value="Genomic_DNA"/>
</dbReference>
<evidence type="ECO:0000313" key="3">
    <source>
        <dbReference type="EMBL" id="KRX05835.1"/>
    </source>
</evidence>
<protein>
    <submittedName>
        <fullName evidence="3">Uncharacterized protein</fullName>
    </submittedName>
</protein>
<comment type="caution">
    <text evidence="3">The sequence shown here is derived from an EMBL/GenBank/DDBJ whole genome shotgun (WGS) entry which is preliminary data.</text>
</comment>
<reference evidence="3 4" key="1">
    <citation type="journal article" date="2015" name="Sci. Rep.">
        <title>Genome of the facultative scuticociliatosis pathogen Pseudocohnilembus persalinus provides insight into its virulence through horizontal gene transfer.</title>
        <authorList>
            <person name="Xiong J."/>
            <person name="Wang G."/>
            <person name="Cheng J."/>
            <person name="Tian M."/>
            <person name="Pan X."/>
            <person name="Warren A."/>
            <person name="Jiang C."/>
            <person name="Yuan D."/>
            <person name="Miao W."/>
        </authorList>
    </citation>
    <scope>NUCLEOTIDE SEQUENCE [LARGE SCALE GENOMIC DNA]</scope>
    <source>
        <strain evidence="3">36N120E</strain>
    </source>
</reference>
<dbReference type="AlphaFoldDB" id="A0A0V0QUC6"/>
<feature type="compositionally biased region" description="Polar residues" evidence="2">
    <location>
        <begin position="82"/>
        <end position="96"/>
    </location>
</feature>
<organism evidence="3 4">
    <name type="scientific">Pseudocohnilembus persalinus</name>
    <name type="common">Ciliate</name>
    <dbReference type="NCBI Taxonomy" id="266149"/>
    <lineage>
        <taxon>Eukaryota</taxon>
        <taxon>Sar</taxon>
        <taxon>Alveolata</taxon>
        <taxon>Ciliophora</taxon>
        <taxon>Intramacronucleata</taxon>
        <taxon>Oligohymenophorea</taxon>
        <taxon>Scuticociliatia</taxon>
        <taxon>Philasterida</taxon>
        <taxon>Pseudocohnilembidae</taxon>
        <taxon>Pseudocohnilembus</taxon>
    </lineage>
</organism>
<proteinExistence type="predicted"/>
<name>A0A0V0QUC6_PSEPJ</name>
<keyword evidence="1" id="KW-0175">Coiled coil</keyword>
<feature type="coiled-coil region" evidence="1">
    <location>
        <begin position="209"/>
        <end position="236"/>
    </location>
</feature>
<gene>
    <name evidence="3" type="ORF">PPERSA_02367</name>
</gene>
<accession>A0A0V0QUC6</accession>
<evidence type="ECO:0000313" key="4">
    <source>
        <dbReference type="Proteomes" id="UP000054937"/>
    </source>
</evidence>
<dbReference type="InParanoid" id="A0A0V0QUC6"/>
<sequence>MRTPNKKDMIIQNDSIQLQNSSNINTNKKTNIKSDEKQIKFDELIQENRSQYQDQEKFDNNEIQKEIAQNILNLDKLFENKQNSQKKMQNDQSSQKQFEKENYGPNKSSIIDSQQYNNFFQNPKILILDLIYNFEDLALYRTKFDIEKYFYQNFKPNVKDSLDAYIVNKLYPYLSKLWKQKTVKSVPYEVKLQQKNKPYSDDDFYKLIQQKSNKNIDDKQFNIKDLEQKEEKINGKIKYKGQVLAKNKKLLGKTENNSNIIYHQIQIDPNTVKRYVKTYPLLYDYDIFRYFYEFKQLVSLNENFEIQNNIKQSNQIPYQNKEHQIYASLFVEQYPIFNQKSDKQKNKLLISVGCYPSIDDKLQTMNFDSFLKIKAFLDEKMDENSKLNLLIKYFDPLDQNFIEAQQIKNVCELIFTEGNNEVQRKQIADTIIEKFQNYDIINQDGFFDVTQLKNQLYDIIGVVDQIISQIFGNLLKKNKNKQKVETI</sequence>